<evidence type="ECO:0000256" key="1">
    <source>
        <dbReference type="SAM" id="MobiDB-lite"/>
    </source>
</evidence>
<protein>
    <submittedName>
        <fullName evidence="2">Uncharacterized protein</fullName>
    </submittedName>
</protein>
<name>A0AAE0KR57_9CHLO</name>
<feature type="region of interest" description="Disordered" evidence="1">
    <location>
        <begin position="383"/>
        <end position="554"/>
    </location>
</feature>
<proteinExistence type="predicted"/>
<feature type="compositionally biased region" description="Low complexity" evidence="1">
    <location>
        <begin position="257"/>
        <end position="280"/>
    </location>
</feature>
<reference evidence="2 3" key="1">
    <citation type="journal article" date="2015" name="Genome Biol. Evol.">
        <title>Comparative Genomics of a Bacterivorous Green Alga Reveals Evolutionary Causalities and Consequences of Phago-Mixotrophic Mode of Nutrition.</title>
        <authorList>
            <person name="Burns J.A."/>
            <person name="Paasch A."/>
            <person name="Narechania A."/>
            <person name="Kim E."/>
        </authorList>
    </citation>
    <scope>NUCLEOTIDE SEQUENCE [LARGE SCALE GENOMIC DNA]</scope>
    <source>
        <strain evidence="2 3">PLY_AMNH</strain>
    </source>
</reference>
<feature type="compositionally biased region" description="Low complexity" evidence="1">
    <location>
        <begin position="206"/>
        <end position="235"/>
    </location>
</feature>
<feature type="compositionally biased region" description="Basic and acidic residues" evidence="1">
    <location>
        <begin position="1"/>
        <end position="10"/>
    </location>
</feature>
<organism evidence="2 3">
    <name type="scientific">Cymbomonas tetramitiformis</name>
    <dbReference type="NCBI Taxonomy" id="36881"/>
    <lineage>
        <taxon>Eukaryota</taxon>
        <taxon>Viridiplantae</taxon>
        <taxon>Chlorophyta</taxon>
        <taxon>Pyramimonadophyceae</taxon>
        <taxon>Pyramimonadales</taxon>
        <taxon>Pyramimonadaceae</taxon>
        <taxon>Cymbomonas</taxon>
    </lineage>
</organism>
<feature type="compositionally biased region" description="Low complexity" evidence="1">
    <location>
        <begin position="36"/>
        <end position="49"/>
    </location>
</feature>
<feature type="region of interest" description="Disordered" evidence="1">
    <location>
        <begin position="1"/>
        <end position="143"/>
    </location>
</feature>
<keyword evidence="3" id="KW-1185">Reference proteome</keyword>
<dbReference type="Proteomes" id="UP001190700">
    <property type="component" value="Unassembled WGS sequence"/>
</dbReference>
<sequence length="681" mass="69600">MDARPSDERSWNVFPGLGAMMGVDSPDSMAVVSNETSASRATVAATRGAHSATEPDENEAGSRLRHRPSSSPPRPPQGHSGESSVQWKALPDVGGREVAIPGAQGDAEGNSAAAGGGSKSRPSSSIPTRWQPAGEGPAGRVAWSVYPGAGAMGVDTPDSAAALSALAAASPPSVTAKSTCQNVAGSQEAETGESRPSDGSCPMKSPAQRLQAWQPAARAAWRAFPGPTATADGGPTAAGGSGVQVSTSTAAAPTVRSLAAAASAGAAAGAAAGSAAGASLGEREAWRQLRNSVNSSPDSSPDSGPPTGPLRQLQGAEVRPEQRVGSREANAARGVVLGADERGGGAAMPRTAGTEVTEAVTPPEVLRPHRKCGVQRALRPCFDDVDSETDLEASPHPVQPSAQEGGQQGATESGAPRQIRDPAAHAGQERAGPSACTGGGNVRLEHDGVGPGMEPRALKRTRQAEEAGAAQNEDLEGSPGVSQPDAPPDLRQWLQGTSSDSSEPDGDEDSQSQRRSERRSERGRKRGAAAERSEREVPQPRVRPAAEPGLTEVPTLRSMALEAVLNHELAGDGDMQAVEDDLDADQSGLVAAAPPHEGHPEVCLHVTPAPPEVCLHVTPAPEVCLHVTLPPPEVCSACRLVPLFGATCPLRFACMSRLPALRFAYTSEDAGNVGVKVVLGN</sequence>
<accession>A0AAE0KR57</accession>
<feature type="compositionally biased region" description="Polar residues" evidence="1">
    <location>
        <begin position="175"/>
        <end position="189"/>
    </location>
</feature>
<feature type="compositionally biased region" description="Polar residues" evidence="1">
    <location>
        <begin position="400"/>
        <end position="411"/>
    </location>
</feature>
<feature type="region of interest" description="Disordered" evidence="1">
    <location>
        <begin position="166"/>
        <end position="364"/>
    </location>
</feature>
<evidence type="ECO:0000313" key="2">
    <source>
        <dbReference type="EMBL" id="KAK3257688.1"/>
    </source>
</evidence>
<feature type="compositionally biased region" description="Basic and acidic residues" evidence="1">
    <location>
        <begin position="511"/>
        <end position="520"/>
    </location>
</feature>
<evidence type="ECO:0000313" key="3">
    <source>
        <dbReference type="Proteomes" id="UP001190700"/>
    </source>
</evidence>
<dbReference type="EMBL" id="LGRX02020230">
    <property type="protein sequence ID" value="KAK3257688.1"/>
    <property type="molecule type" value="Genomic_DNA"/>
</dbReference>
<feature type="compositionally biased region" description="Basic and acidic residues" evidence="1">
    <location>
        <begin position="528"/>
        <end position="538"/>
    </location>
</feature>
<dbReference type="AlphaFoldDB" id="A0AAE0KR57"/>
<feature type="compositionally biased region" description="Low complexity" evidence="1">
    <location>
        <begin position="105"/>
        <end position="125"/>
    </location>
</feature>
<comment type="caution">
    <text evidence="2">The sequence shown here is derived from an EMBL/GenBank/DDBJ whole genome shotgun (WGS) entry which is preliminary data.</text>
</comment>
<gene>
    <name evidence="2" type="ORF">CYMTET_33239</name>
</gene>